<comment type="caution">
    <text evidence="3">The sequence shown here is derived from an EMBL/GenBank/DDBJ whole genome shotgun (WGS) entry which is preliminary data.</text>
</comment>
<keyword evidence="4" id="KW-1185">Reference proteome</keyword>
<feature type="compositionally biased region" description="Polar residues" evidence="1">
    <location>
        <begin position="85"/>
        <end position="103"/>
    </location>
</feature>
<keyword evidence="2" id="KW-1133">Transmembrane helix</keyword>
<evidence type="ECO:0000256" key="1">
    <source>
        <dbReference type="SAM" id="MobiDB-lite"/>
    </source>
</evidence>
<keyword evidence="2" id="KW-0472">Membrane</keyword>
<sequence length="344" mass="38435">MKILKDLTWIILPAIAAILPLNYVFSYYLSYVFRATPYYALSDLGEFQASMGPRCFFCFLGIWVLIPLGLAKWRFFRPLRQNYSDDQSGNPMETRSLDLTSQPESEDQPVVLPSPSGCDANGKTAVAPTRQASNRPSRPIQNIDLLRLDLETEILLLMKPRADEAKDTGTDPRILHRRSPGQGRFFTSQGKKDRDYIRSTRAPRMRGNVKESNKAEERDRDEKPDADPGITVSPVQPPETSKFEPIAPLDGRDSGWSFERSSFIEPPRSESEGVAGIMEAEPTESPIRSFPQRSDLLASLQALSPSGPLEGSTRIDPIRSFQSAEPLQLLRYTASRRSEAGGSP</sequence>
<gene>
    <name evidence="3" type="ORF">OHK93_003344</name>
</gene>
<dbReference type="Proteomes" id="UP001161017">
    <property type="component" value="Unassembled WGS sequence"/>
</dbReference>
<feature type="transmembrane region" description="Helical" evidence="2">
    <location>
        <begin position="7"/>
        <end position="31"/>
    </location>
</feature>
<proteinExistence type="predicted"/>
<evidence type="ECO:0000313" key="4">
    <source>
        <dbReference type="Proteomes" id="UP001161017"/>
    </source>
</evidence>
<dbReference type="AlphaFoldDB" id="A0AA43QTD5"/>
<organism evidence="3 4">
    <name type="scientific">Ramalina farinacea</name>
    <dbReference type="NCBI Taxonomy" id="258253"/>
    <lineage>
        <taxon>Eukaryota</taxon>
        <taxon>Fungi</taxon>
        <taxon>Dikarya</taxon>
        <taxon>Ascomycota</taxon>
        <taxon>Pezizomycotina</taxon>
        <taxon>Lecanoromycetes</taxon>
        <taxon>OSLEUM clade</taxon>
        <taxon>Lecanoromycetidae</taxon>
        <taxon>Lecanorales</taxon>
        <taxon>Lecanorineae</taxon>
        <taxon>Ramalinaceae</taxon>
        <taxon>Ramalina</taxon>
    </lineage>
</organism>
<evidence type="ECO:0000256" key="2">
    <source>
        <dbReference type="SAM" id="Phobius"/>
    </source>
</evidence>
<dbReference type="EMBL" id="JAPUFD010000017">
    <property type="protein sequence ID" value="MDI1492132.1"/>
    <property type="molecule type" value="Genomic_DNA"/>
</dbReference>
<feature type="transmembrane region" description="Helical" evidence="2">
    <location>
        <begin position="51"/>
        <end position="71"/>
    </location>
</feature>
<feature type="compositionally biased region" description="Basic and acidic residues" evidence="1">
    <location>
        <begin position="208"/>
        <end position="226"/>
    </location>
</feature>
<name>A0AA43QTD5_9LECA</name>
<accession>A0AA43QTD5</accession>
<feature type="region of interest" description="Disordered" evidence="1">
    <location>
        <begin position="164"/>
        <end position="320"/>
    </location>
</feature>
<keyword evidence="2" id="KW-0812">Transmembrane</keyword>
<reference evidence="3" key="1">
    <citation type="journal article" date="2023" name="Genome Biol. Evol.">
        <title>First Whole Genome Sequence and Flow Cytometry Genome Size Data for the Lichen-Forming Fungus Ramalina farinacea (Ascomycota).</title>
        <authorList>
            <person name="Llewellyn T."/>
            <person name="Mian S."/>
            <person name="Hill R."/>
            <person name="Leitch I.J."/>
            <person name="Gaya E."/>
        </authorList>
    </citation>
    <scope>NUCLEOTIDE SEQUENCE</scope>
    <source>
        <strain evidence="3">LIQ254RAFAR</strain>
    </source>
</reference>
<protein>
    <submittedName>
        <fullName evidence="3">Uncharacterized protein</fullName>
    </submittedName>
</protein>
<evidence type="ECO:0000313" key="3">
    <source>
        <dbReference type="EMBL" id="MDI1492132.1"/>
    </source>
</evidence>
<feature type="region of interest" description="Disordered" evidence="1">
    <location>
        <begin position="85"/>
        <end position="137"/>
    </location>
</feature>
<feature type="compositionally biased region" description="Basic and acidic residues" evidence="1">
    <location>
        <begin position="164"/>
        <end position="174"/>
    </location>
</feature>